<dbReference type="InterPro" id="IPR037524">
    <property type="entry name" value="PA14/GLEYA"/>
</dbReference>
<evidence type="ECO:0000259" key="2">
    <source>
        <dbReference type="PROSITE" id="PS51820"/>
    </source>
</evidence>
<dbReference type="InterPro" id="IPR011658">
    <property type="entry name" value="PA14_dom"/>
</dbReference>
<dbReference type="InterPro" id="IPR036465">
    <property type="entry name" value="vWFA_dom_sf"/>
</dbReference>
<keyword evidence="4" id="KW-1185">Reference proteome</keyword>
<dbReference type="Gene3D" id="3.40.50.410">
    <property type="entry name" value="von Willebrand factor, type A domain"/>
    <property type="match status" value="1"/>
</dbReference>
<dbReference type="InterPro" id="IPR011635">
    <property type="entry name" value="CARDB"/>
</dbReference>
<dbReference type="EMBL" id="JAPDDT010000001">
    <property type="protein sequence ID" value="MCW1921762.1"/>
    <property type="molecule type" value="Genomic_DNA"/>
</dbReference>
<comment type="caution">
    <text evidence="3">The sequence shown here is derived from an EMBL/GenBank/DDBJ whole genome shotgun (WGS) entry which is preliminary data.</text>
</comment>
<dbReference type="Gene3D" id="2.60.40.10">
    <property type="entry name" value="Immunoglobulins"/>
    <property type="match status" value="1"/>
</dbReference>
<feature type="domain" description="PA14" evidence="2">
    <location>
        <begin position="642"/>
        <end position="777"/>
    </location>
</feature>
<dbReference type="Pfam" id="PF07705">
    <property type="entry name" value="CARDB"/>
    <property type="match status" value="1"/>
</dbReference>
<feature type="transmembrane region" description="Helical" evidence="1">
    <location>
        <begin position="896"/>
        <end position="914"/>
    </location>
</feature>
<dbReference type="PANTHER" id="PTHR37464">
    <property type="entry name" value="BLL2463 PROTEIN"/>
    <property type="match status" value="1"/>
</dbReference>
<dbReference type="SUPFAM" id="SSF56988">
    <property type="entry name" value="Anthrax protective antigen"/>
    <property type="match status" value="1"/>
</dbReference>
<dbReference type="InterPro" id="IPR002035">
    <property type="entry name" value="VWF_A"/>
</dbReference>
<dbReference type="SUPFAM" id="SSF52317">
    <property type="entry name" value="Class I glutamine amidotransferase-like"/>
    <property type="match status" value="1"/>
</dbReference>
<feature type="transmembrane region" description="Helical" evidence="1">
    <location>
        <begin position="84"/>
        <end position="106"/>
    </location>
</feature>
<feature type="transmembrane region" description="Helical" evidence="1">
    <location>
        <begin position="6"/>
        <end position="24"/>
    </location>
</feature>
<proteinExistence type="predicted"/>
<name>A0ABT3GDQ9_9BACT</name>
<protein>
    <submittedName>
        <fullName evidence="3">PA14 domain-containing protein</fullName>
    </submittedName>
</protein>
<accession>A0ABT3GDQ9</accession>
<dbReference type="PANTHER" id="PTHR37464:SF1">
    <property type="entry name" value="BLL2463 PROTEIN"/>
    <property type="match status" value="1"/>
</dbReference>
<dbReference type="Pfam" id="PF13519">
    <property type="entry name" value="VWA_2"/>
    <property type="match status" value="1"/>
</dbReference>
<evidence type="ECO:0000313" key="4">
    <source>
        <dbReference type="Proteomes" id="UP001320876"/>
    </source>
</evidence>
<dbReference type="Pfam" id="PF07691">
    <property type="entry name" value="PA14"/>
    <property type="match status" value="1"/>
</dbReference>
<dbReference type="NCBIfam" id="TIGR02226">
    <property type="entry name" value="two_anch"/>
    <property type="match status" value="1"/>
</dbReference>
<dbReference type="InterPro" id="IPR011933">
    <property type="entry name" value="Double_TM_dom"/>
</dbReference>
<gene>
    <name evidence="3" type="ORF">OKA05_04305</name>
</gene>
<dbReference type="InterPro" id="IPR013783">
    <property type="entry name" value="Ig-like_fold"/>
</dbReference>
<keyword evidence="1" id="KW-0812">Transmembrane</keyword>
<dbReference type="RefSeq" id="WP_264485871.1">
    <property type="nucleotide sequence ID" value="NZ_JAPDDT010000001.1"/>
</dbReference>
<feature type="transmembrane region" description="Helical" evidence="1">
    <location>
        <begin position="56"/>
        <end position="78"/>
    </location>
</feature>
<dbReference type="CDD" id="cd00198">
    <property type="entry name" value="vWFA"/>
    <property type="match status" value="1"/>
</dbReference>
<evidence type="ECO:0000256" key="1">
    <source>
        <dbReference type="SAM" id="Phobius"/>
    </source>
</evidence>
<dbReference type="PROSITE" id="PS51820">
    <property type="entry name" value="PA14"/>
    <property type="match status" value="1"/>
</dbReference>
<dbReference type="SMART" id="SM00758">
    <property type="entry name" value="PA14"/>
    <property type="match status" value="1"/>
</dbReference>
<dbReference type="Gene3D" id="3.90.182.10">
    <property type="entry name" value="Toxin - Anthrax Protective Antigen,domain 1"/>
    <property type="match status" value="1"/>
</dbReference>
<dbReference type="InterPro" id="IPR024163">
    <property type="entry name" value="Aerotolerance_reg_N"/>
</dbReference>
<keyword evidence="1" id="KW-0472">Membrane</keyword>
<dbReference type="SUPFAM" id="SSF53300">
    <property type="entry name" value="vWA-like"/>
    <property type="match status" value="1"/>
</dbReference>
<dbReference type="Gene3D" id="3.40.50.880">
    <property type="match status" value="1"/>
</dbReference>
<reference evidence="3 4" key="1">
    <citation type="submission" date="2022-10" db="EMBL/GenBank/DDBJ databases">
        <title>Luteolibacter arcticus strain CCTCC AB 2014275, whole genome shotgun sequencing project.</title>
        <authorList>
            <person name="Zhao G."/>
            <person name="Shen L."/>
        </authorList>
    </citation>
    <scope>NUCLEOTIDE SEQUENCE [LARGE SCALE GENOMIC DNA]</scope>
    <source>
        <strain evidence="3 4">CCTCC AB 2014275</strain>
    </source>
</reference>
<dbReference type="Pfam" id="PF07584">
    <property type="entry name" value="BatA"/>
    <property type="match status" value="1"/>
</dbReference>
<sequence>MLFLNPWLLAGLGAVAVPIIIHLVRRQAAKPIEWGAMRFLFDTVAMRRRKMEWEDLLLMAARCLLLGLVALAIARPFVPPDSSVPWLFVLPAALVGIALLGGSFVLGGKAKWILRLSSAVLLLAAVGLILLERTLNLKRFEASGRRDVALVIDASSSMELSMDGKTVFTRAVEEAKQLVKEAPRGTAFLVVLGGPAPEAKTAAPLTHRADVLGVLDSLRPIGGTFRAHEALGVATLGLAEGTNASKEIVVFTDAQRTGWRFDNPNAWDGLGEAWKAMPSKPKLLLRDFGVSSSLRNVSIAGVETSRSIVGTDREVTLRVTVENTGTEAVTPGPVSLEIGGAKVGEKPVGLLVAGQKETVEFRHKFSQPGPQAVAARLDARDDLSADDKAERVIHVRGNLPVLLVDGNPAGSFFERAAGYSAFALAPSSNLRRGRTAGEGYLMDPEVVPAPELKEEDLEDRAVIVLADVPRLPERLASKIAAKIADGTGLLVIAGPRVEAAFYNQWTGGDGPLLPMPLGEIAVDAEGVSPSPATFLHEAVALFKDEKNSDLATAKVKQWHKTGEPTGGVQAAAFANGDPFLAAKNYGNGRTLLATCAFDARSGNLPALRGFVPLLHELVAWTAGRGAELNVDAAWSPSVALHGSSGGLTASYWPNREWKGKPKFVRTDPSIDFRWGDGKPDQRLPGDRFSIEWRGQLVAPATGEYELSAEVDDVLQLRLGDSQAFETGWGRKDLGKVMLEKGKPVPVQAKYYEEGGDAYVRLYWTPPGGSRQVIPAHAFRPEKPREAGEPMRVLDPTGLPRQAVLRPARVGRELAIDGAAVPGIYQLTPDEELQALLSLPAKATLPVAVLRDPGESHFEPRTPDDLALVRKHADLLQPASVGDMIGVLQGKGFGREIWKLLAVAGFILFLLESVLARWVSRNRRTAEDVRVDFGGDAVWGGRR</sequence>
<organism evidence="3 4">
    <name type="scientific">Luteolibacter arcticus</name>
    <dbReference type="NCBI Taxonomy" id="1581411"/>
    <lineage>
        <taxon>Bacteria</taxon>
        <taxon>Pseudomonadati</taxon>
        <taxon>Verrucomicrobiota</taxon>
        <taxon>Verrucomicrobiia</taxon>
        <taxon>Verrucomicrobiales</taxon>
        <taxon>Verrucomicrobiaceae</taxon>
        <taxon>Luteolibacter</taxon>
    </lineage>
</organism>
<dbReference type="Proteomes" id="UP001320876">
    <property type="component" value="Unassembled WGS sequence"/>
</dbReference>
<dbReference type="InterPro" id="IPR029062">
    <property type="entry name" value="Class_I_gatase-like"/>
</dbReference>
<feature type="transmembrane region" description="Helical" evidence="1">
    <location>
        <begin position="113"/>
        <end position="131"/>
    </location>
</feature>
<evidence type="ECO:0000313" key="3">
    <source>
        <dbReference type="EMBL" id="MCW1921762.1"/>
    </source>
</evidence>
<keyword evidence="1" id="KW-1133">Transmembrane helix</keyword>